<comment type="subcellular location">
    <subcellularLocation>
        <location evidence="1 9">Bacterial flagellum basal body</location>
    </subcellularLocation>
    <subcellularLocation>
        <location evidence="2">Cell membrane</location>
        <topology evidence="2">Multi-pass membrane protein</topology>
    </subcellularLocation>
</comment>
<evidence type="ECO:0000313" key="15">
    <source>
        <dbReference type="Proteomes" id="UP001428774"/>
    </source>
</evidence>
<organism evidence="14 15">
    <name type="scientific">Ponticoccus litoralis</name>
    <dbReference type="NCBI Taxonomy" id="422297"/>
    <lineage>
        <taxon>Bacteria</taxon>
        <taxon>Pseudomonadati</taxon>
        <taxon>Pseudomonadota</taxon>
        <taxon>Alphaproteobacteria</taxon>
        <taxon>Rhodobacterales</taxon>
        <taxon>Roseobacteraceae</taxon>
        <taxon>Ponticoccus</taxon>
    </lineage>
</organism>
<evidence type="ECO:0000256" key="10">
    <source>
        <dbReference type="SAM" id="MobiDB-lite"/>
    </source>
</evidence>
<dbReference type="PIRSF" id="PIRSF004862">
    <property type="entry name" value="FliF"/>
    <property type="match status" value="1"/>
</dbReference>
<dbReference type="InterPro" id="IPR045851">
    <property type="entry name" value="AMP-bd_C_sf"/>
</dbReference>
<evidence type="ECO:0000259" key="12">
    <source>
        <dbReference type="Pfam" id="PF01514"/>
    </source>
</evidence>
<dbReference type="PRINTS" id="PR01009">
    <property type="entry name" value="FLGMRINGFLIF"/>
</dbReference>
<dbReference type="PANTHER" id="PTHR30046:SF0">
    <property type="entry name" value="FLAGELLAR M-RING PROTEIN"/>
    <property type="match status" value="1"/>
</dbReference>
<evidence type="ECO:0000256" key="2">
    <source>
        <dbReference type="ARBA" id="ARBA00004651"/>
    </source>
</evidence>
<keyword evidence="14" id="KW-0969">Cilium</keyword>
<gene>
    <name evidence="14" type="primary">fliF</name>
    <name evidence="14" type="ORF">ABFB10_08975</name>
</gene>
<dbReference type="Gene3D" id="3.30.300.30">
    <property type="match status" value="1"/>
</dbReference>
<evidence type="ECO:0000259" key="13">
    <source>
        <dbReference type="Pfam" id="PF08345"/>
    </source>
</evidence>
<feature type="region of interest" description="Disordered" evidence="10">
    <location>
        <begin position="274"/>
        <end position="317"/>
    </location>
</feature>
<dbReference type="GO" id="GO:0005886">
    <property type="term" value="C:plasma membrane"/>
    <property type="evidence" value="ECO:0007669"/>
    <property type="project" value="UniProtKB-SubCell"/>
</dbReference>
<dbReference type="InterPro" id="IPR000067">
    <property type="entry name" value="FlgMring_FliF"/>
</dbReference>
<dbReference type="GO" id="GO:0003774">
    <property type="term" value="F:cytoskeletal motor activity"/>
    <property type="evidence" value="ECO:0007669"/>
    <property type="project" value="InterPro"/>
</dbReference>
<comment type="function">
    <text evidence="9">The M ring may be actively involved in energy transduction.</text>
</comment>
<dbReference type="InterPro" id="IPR013556">
    <property type="entry name" value="Flag_M-ring_C"/>
</dbReference>
<evidence type="ECO:0000256" key="4">
    <source>
        <dbReference type="ARBA" id="ARBA00022475"/>
    </source>
</evidence>
<evidence type="ECO:0000256" key="11">
    <source>
        <dbReference type="SAM" id="Phobius"/>
    </source>
</evidence>
<keyword evidence="14" id="KW-0966">Cell projection</keyword>
<evidence type="ECO:0000256" key="9">
    <source>
        <dbReference type="PIRNR" id="PIRNR004862"/>
    </source>
</evidence>
<evidence type="ECO:0000256" key="5">
    <source>
        <dbReference type="ARBA" id="ARBA00022692"/>
    </source>
</evidence>
<keyword evidence="15" id="KW-1185">Reference proteome</keyword>
<comment type="similarity">
    <text evidence="3 9">Belongs to the FliF family.</text>
</comment>
<keyword evidence="5 11" id="KW-0812">Transmembrane</keyword>
<reference evidence="14 15" key="1">
    <citation type="submission" date="2024-05" db="EMBL/GenBank/DDBJ databases">
        <title>Genome sequence of Ponticoccus litoralis KCCM 90028.</title>
        <authorList>
            <person name="Kim J.M."/>
            <person name="Lee J.K."/>
            <person name="Choi B.J."/>
            <person name="Bayburt H."/>
            <person name="Baek J.H."/>
            <person name="Jeon C.O."/>
        </authorList>
    </citation>
    <scope>NUCLEOTIDE SEQUENCE [LARGE SCALE GENOMIC DNA]</scope>
    <source>
        <strain evidence="14 15">KCCM 90028</strain>
    </source>
</reference>
<dbReference type="InterPro" id="IPR043427">
    <property type="entry name" value="YscJ/FliF"/>
</dbReference>
<dbReference type="NCBIfam" id="TIGR00206">
    <property type="entry name" value="fliF"/>
    <property type="match status" value="1"/>
</dbReference>
<evidence type="ECO:0000256" key="3">
    <source>
        <dbReference type="ARBA" id="ARBA00007971"/>
    </source>
</evidence>
<keyword evidence="8 9" id="KW-0975">Bacterial flagellum</keyword>
<feature type="transmembrane region" description="Helical" evidence="11">
    <location>
        <begin position="421"/>
        <end position="439"/>
    </location>
</feature>
<evidence type="ECO:0000313" key="14">
    <source>
        <dbReference type="EMBL" id="MEN9061152.1"/>
    </source>
</evidence>
<dbReference type="EMBL" id="JBDNCH010000002">
    <property type="protein sequence ID" value="MEN9061152.1"/>
    <property type="molecule type" value="Genomic_DNA"/>
</dbReference>
<evidence type="ECO:0000256" key="6">
    <source>
        <dbReference type="ARBA" id="ARBA00022989"/>
    </source>
</evidence>
<sequence>MSQVLKSWNALGGRQRMVVVGATLAMVLAVLGLSRLASAPNFALLYAGLENEAAGEVVKALEARGIAYDVRGGAIFVPDSDRDALRLTLASEGLPANNGQGYELLDTLSGFGTTSQMFDAAYWRAKEGELARTIVSNPQIASARVHIANSSANPFQRDITPSASISVTTTGGVLSVQQARALKFLVASAVPGMTPEAVAVIDGKGGLIGAEDENGGGITAEDKAAQLRDRVQRLMEARVGTGNAVVEVSVDQVTDSELIRERSFDPESRVVISTDTEELTDRAENTGGGDVTVASNLPDGAAGGPESSSSQKAETRERINYEVSETTREIKRQPGAIRRLTVAVLVNGSYETGADGTQTFVPLPEEELSALRELVASAVGFEEARGDRITLRSLPFDRPEGLGTGPAEPGLFAGAIDTMRLIQMGVLAIVALILGLFVLRPILSRGEAAVAGALPAPEEEVGAALDGEIDPVDALGDLPVMGDGPDFGGMGMVDFDAPAEEDPVDRLRGLIEERKSETVEILRSWLEDDRENAA</sequence>
<proteinExistence type="inferred from homology"/>
<dbReference type="AlphaFoldDB" id="A0AAW9SL95"/>
<dbReference type="PANTHER" id="PTHR30046">
    <property type="entry name" value="FLAGELLAR M-RING PROTEIN"/>
    <property type="match status" value="1"/>
</dbReference>
<dbReference type="GO" id="GO:0009431">
    <property type="term" value="C:bacterial-type flagellum basal body, MS ring"/>
    <property type="evidence" value="ECO:0007669"/>
    <property type="project" value="InterPro"/>
</dbReference>
<feature type="domain" description="Flagellar M-ring C-terminal" evidence="13">
    <location>
        <begin position="236"/>
        <end position="396"/>
    </location>
</feature>
<evidence type="ECO:0000256" key="8">
    <source>
        <dbReference type="ARBA" id="ARBA00023143"/>
    </source>
</evidence>
<dbReference type="GO" id="GO:0071973">
    <property type="term" value="P:bacterial-type flagellum-dependent cell motility"/>
    <property type="evidence" value="ECO:0007669"/>
    <property type="project" value="InterPro"/>
</dbReference>
<keyword evidence="7 11" id="KW-0472">Membrane</keyword>
<evidence type="ECO:0000256" key="1">
    <source>
        <dbReference type="ARBA" id="ARBA00004117"/>
    </source>
</evidence>
<keyword evidence="14" id="KW-0282">Flagellum</keyword>
<dbReference type="Pfam" id="PF01514">
    <property type="entry name" value="YscJ_FliF"/>
    <property type="match status" value="1"/>
</dbReference>
<name>A0AAW9SL95_9RHOB</name>
<dbReference type="InterPro" id="IPR006182">
    <property type="entry name" value="FliF_N_dom"/>
</dbReference>
<dbReference type="RefSeq" id="WP_347166250.1">
    <property type="nucleotide sequence ID" value="NZ_JBDNCH010000002.1"/>
</dbReference>
<accession>A0AAW9SL95</accession>
<evidence type="ECO:0000256" key="7">
    <source>
        <dbReference type="ARBA" id="ARBA00023136"/>
    </source>
</evidence>
<keyword evidence="4" id="KW-1003">Cell membrane</keyword>
<comment type="caution">
    <text evidence="14">The sequence shown here is derived from an EMBL/GenBank/DDBJ whole genome shotgun (WGS) entry which is preliminary data.</text>
</comment>
<dbReference type="Proteomes" id="UP001428774">
    <property type="component" value="Unassembled WGS sequence"/>
</dbReference>
<dbReference type="Pfam" id="PF08345">
    <property type="entry name" value="YscJ_FliF_C"/>
    <property type="match status" value="1"/>
</dbReference>
<feature type="domain" description="Flagellar M-ring N-terminal" evidence="12">
    <location>
        <begin position="38"/>
        <end position="208"/>
    </location>
</feature>
<protein>
    <recommendedName>
        <fullName evidence="9">Flagellar M-ring protein</fullName>
    </recommendedName>
</protein>
<keyword evidence="6 11" id="KW-1133">Transmembrane helix</keyword>